<dbReference type="PANTHER" id="PTHR12526:SF637">
    <property type="entry name" value="GLYCOSYLTRANSFERASE EPSF-RELATED"/>
    <property type="match status" value="1"/>
</dbReference>
<dbReference type="PANTHER" id="PTHR12526">
    <property type="entry name" value="GLYCOSYLTRANSFERASE"/>
    <property type="match status" value="1"/>
</dbReference>
<keyword evidence="3" id="KW-0328">Glycosyltransferase</keyword>
<evidence type="ECO:0000313" key="4">
    <source>
        <dbReference type="Proteomes" id="UP000319908"/>
    </source>
</evidence>
<dbReference type="AlphaFoldDB" id="A0A5C6BYI7"/>
<dbReference type="SUPFAM" id="SSF53756">
    <property type="entry name" value="UDP-Glycosyltransferase/glycogen phosphorylase"/>
    <property type="match status" value="1"/>
</dbReference>
<comment type="caution">
    <text evidence="3">The sequence shown here is derived from an EMBL/GenBank/DDBJ whole genome shotgun (WGS) entry which is preliminary data.</text>
</comment>
<keyword evidence="4" id="KW-1185">Reference proteome</keyword>
<dbReference type="EMBL" id="SJPU01000002">
    <property type="protein sequence ID" value="TWU16995.1"/>
    <property type="molecule type" value="Genomic_DNA"/>
</dbReference>
<dbReference type="GO" id="GO:0043750">
    <property type="term" value="F:phosphatidylinositol alpha-mannosyltransferase activity"/>
    <property type="evidence" value="ECO:0007669"/>
    <property type="project" value="UniProtKB-EC"/>
</dbReference>
<dbReference type="InterPro" id="IPR028098">
    <property type="entry name" value="Glyco_trans_4-like_N"/>
</dbReference>
<dbReference type="Proteomes" id="UP000319908">
    <property type="component" value="Unassembled WGS sequence"/>
</dbReference>
<feature type="domain" description="Glycosyl transferase family 1" evidence="1">
    <location>
        <begin position="202"/>
        <end position="360"/>
    </location>
</feature>
<evidence type="ECO:0000259" key="2">
    <source>
        <dbReference type="Pfam" id="PF13579"/>
    </source>
</evidence>
<dbReference type="InterPro" id="IPR001296">
    <property type="entry name" value="Glyco_trans_1"/>
</dbReference>
<proteinExistence type="predicted"/>
<keyword evidence="3" id="KW-0808">Transferase</keyword>
<dbReference type="Pfam" id="PF00534">
    <property type="entry name" value="Glycos_transf_1"/>
    <property type="match status" value="1"/>
</dbReference>
<dbReference type="OrthoDB" id="232381at2"/>
<feature type="domain" description="Glycosyltransferase subfamily 4-like N-terminal" evidence="2">
    <location>
        <begin position="29"/>
        <end position="193"/>
    </location>
</feature>
<gene>
    <name evidence="3" type="primary">pimA</name>
    <name evidence="3" type="ORF">Poly21_42040</name>
</gene>
<name>A0A5C6BYI7_9BACT</name>
<dbReference type="EC" id="2.4.1.345" evidence="3"/>
<protein>
    <submittedName>
        <fullName evidence="3">GDP-mannose-dependent alpha-(1-2)-phosphatidylinositol mannosyltransferase</fullName>
        <ecNumber evidence="3">2.4.1.345</ecNumber>
    </submittedName>
</protein>
<sequence length="401" mass="44890">MIYEQRDDAPTKPHVSVIKVIASTRIDHGGTSRSVPALCTALSNCGVHVQLVTGRTRGVQSILPDNSVPVHFVEESAYFGRLLNAGPFSQLITSLHARAPSPCLVHDHGIWLPSNRAVARSAKKKDWIRVVSPRGMVSEWALEHGSRKKRIAWSLYQKRHLESATAFHATSELEADELRRLGMRQPIAVIPNGVQPPASKPNRDRRDGKNRMLFLSRIHPKKGLLNLISAWQQVNPQDWELLLVGPDEAGYRGEVERQITALGLSSEISFHPEVNELEKWQQYANADIFILPSFSENFGIVVAEALVSGLPVITTTGTPWSTLAHDEVGWCVEPTVEGLSDAIQKACSLNEKARLEMSQHTAQWAANRFEWPAIAEQMSRFYQWLISRRAQPESPCDFIRL</sequence>
<organism evidence="3 4">
    <name type="scientific">Allorhodopirellula heiligendammensis</name>
    <dbReference type="NCBI Taxonomy" id="2714739"/>
    <lineage>
        <taxon>Bacteria</taxon>
        <taxon>Pseudomonadati</taxon>
        <taxon>Planctomycetota</taxon>
        <taxon>Planctomycetia</taxon>
        <taxon>Pirellulales</taxon>
        <taxon>Pirellulaceae</taxon>
        <taxon>Allorhodopirellula</taxon>
    </lineage>
</organism>
<evidence type="ECO:0000259" key="1">
    <source>
        <dbReference type="Pfam" id="PF00534"/>
    </source>
</evidence>
<evidence type="ECO:0000313" key="3">
    <source>
        <dbReference type="EMBL" id="TWU16995.1"/>
    </source>
</evidence>
<accession>A0A5C6BYI7</accession>
<reference evidence="3 4" key="1">
    <citation type="journal article" date="2020" name="Antonie Van Leeuwenhoek">
        <title>Rhodopirellula heiligendammensis sp. nov., Rhodopirellula pilleata sp. nov., and Rhodopirellula solitaria sp. nov. isolated from natural or artificial marine surfaces in Northern Germany and California, USA, and emended description of the genus Rhodopirellula.</title>
        <authorList>
            <person name="Kallscheuer N."/>
            <person name="Wiegand S."/>
            <person name="Jogler M."/>
            <person name="Boedeker C."/>
            <person name="Peeters S.H."/>
            <person name="Rast P."/>
            <person name="Heuer A."/>
            <person name="Jetten M.S.M."/>
            <person name="Rohde M."/>
            <person name="Jogler C."/>
        </authorList>
    </citation>
    <scope>NUCLEOTIDE SEQUENCE [LARGE SCALE GENOMIC DNA]</scope>
    <source>
        <strain evidence="3 4">Poly21</strain>
    </source>
</reference>
<dbReference type="Gene3D" id="3.40.50.2000">
    <property type="entry name" value="Glycogen Phosphorylase B"/>
    <property type="match status" value="2"/>
</dbReference>
<dbReference type="Pfam" id="PF13579">
    <property type="entry name" value="Glyco_trans_4_4"/>
    <property type="match status" value="1"/>
</dbReference>